<dbReference type="PANTHER" id="PTHR13190">
    <property type="entry name" value="AUTOPHAGY-RELATED 2, ISOFORM A"/>
    <property type="match status" value="1"/>
</dbReference>
<gene>
    <name evidence="13" type="ORF">CSSPJE1EN2_LOCUS11658</name>
</gene>
<dbReference type="PANTHER" id="PTHR13190:SF1">
    <property type="entry name" value="AUTOPHAGY-RELATED 2, ISOFORM A"/>
    <property type="match status" value="1"/>
</dbReference>
<evidence type="ECO:0000256" key="1">
    <source>
        <dbReference type="ARBA" id="ARBA00004406"/>
    </source>
</evidence>
<evidence type="ECO:0000256" key="8">
    <source>
        <dbReference type="ARBA" id="ARBA00023055"/>
    </source>
</evidence>
<feature type="region of interest" description="Disordered" evidence="12">
    <location>
        <begin position="2110"/>
        <end position="2132"/>
    </location>
</feature>
<sequence>MFSQWATKRVCKFFMKRLLGRILRSELDLEQLDVQLGSGKIQLKDLALNTDYLNDQLGETSLVIKEGLVGSITAKIPWKVLAAEACEIEVNDLELIVFPRVAAYHATCGGGETWGKTCINKELQPQDPHHHFSLSKGEGDLCGTGGGGCGGAYVGVDDGVRMIAKMVERVLLGLRVKVTNLTIVFQLQDLDGKNPIRSQNHPRQHLVTRVAYVEYGVEGPDEQLDGTLHSSAANGEESTMFVKVIKFKGVKMEFVDELDGDGQQSERLTVDLEPGGAPVVGNGVVVDKRFLGYAIPFLMGDHGHGVAGSIQLGMPWHDGTLDVPKINAEFFISPLKVRASACKIQQLFLLIESFSNWGGNVEGIIGAGSGKPICQNSTSMAELWGSVQAIGPLMLDRTGGEEMSPAAIPLTRLGGREMESDLGSKTFLPVTRFISDWMHWAGSDSQRREGAVAEADLAASVDEFFECFDGTRSQVGASSSGLWNWTCSAFSAITAASTLAAGSVILSPDPRRQVEYSVKARLVRISIELVFEDSLSAKAGASVDNSSPMDGSLDLCGQRSPDGWAFDDLDLRVELDKDEVTADCETAGMLTAMERIDEYLEVQLAELNISVVVSLEAFKNNVLRNLIQELKTEKPITRTQLLRVVSTEVNSAAEVTGKWQLPMTSRCRGAVNGSGDDSGSCVNIVALLCPVIVWLDVCTLKRIENSFSQIRFPVRPKEITPRELSNGGKKAAVAAVIDQVIEDVDMQQREGNGSVDLDRRGFRRASLSIPCVRVIVCFPLDGRQCSTKLHKEFVTIDFTTPALQPGVTQPTVVFKYANEFKTVLGAQAGHSLLLNLEGATMFMISTPNADKFHAVRVLSISQQASSFGGFSGPNEVANEGASCEFQWHSMTQTASWIAQRAWDCAASQQRRGDGGGGIGGSSSEYAAATATEAVEEENLHIREEIIGCSRLVIHINLPMVGIQLSRAQHIQLLKGFSCFMAIFNAKLTGKGSREDKRNRTEPSGQSPSMLGVLSGACQTSQISVLVQCGQVDVLLDLKPLQASDLLSASATEESKGWDVLHFLICKLQVLSVLGLGGSADASYLWLHHDECQVMGSLPFSKFMPLNGEKELLLLSCRSHTLGRGDGGRRNALATGSAGLTITYIFWPHLESFANVLFTGNLRGATFVANGGRLDWISAVWAFFSPLEESESVNRYDSVAGTAHDTVETCELESKTAAKLAEERASMQKCFVMDLHDVALCYEPGMEAMLVPAVRTGRSSQVQTGVVGGAPTYDQLGSGAPCGPSSGSLQMFAPVACVLAAAAVRVSTGEALDARGEQYNVWLRDVALHLLDTVMRKQALFNYTTDCMHRTGYVQVAKEAVMEAFVTIQFEEGLSWEVECANNQLRFDTCHDSAAAFGRLIAQLQALCAPNVEQSVVQFTPQRPGGGSPHDSDSSGYISTNNSDACSEPSRDSWKQGAVDKSGSNSLLDGVLENVFTRTRGGGVIAGHTVVVDTGVTSLGGCGNLERSHSEPLTPRSESRASGEESVDIQSPCNISSGLPVFIEDYYVSGQPHVSHSCELLHSRQDWDSSRPATLHAKNFKEGSTAGGLQGDVDGRGGWYDESSFKIIDNHVPEENQRVADVPVDRQQSGQNWHHLGRGQIPKRKTSLPRKYPQPVGRVVLQDLSARWHLYGGSDWPSGEKLPKANAGLASVERGRQLGVCLEVLLDGVDLQYYMFPTNGLYSSRLFVSVRDIGVYDCSTDAPWKMVLGYHRTASQPRESSSQAMKIEMDAVRPDPVAPLEEYRLFLALLPIRLHLDQHHIDFCINFFSPRAGPIVPPHSGLVDDSLYPSAGSSINSVPSFESGNPDTANDAFLPYFQICELQPLSIRLDYLPRHIDLMALREGNYAELLNLVSWKGIELHLKHIRAAGVHGWSSLSGIIFGEWLEDISQNQIHKFVQGVGPIRPLYAVGSGAAKLLVLPAEHYHKDRRLLRGMRKGAFAFVRSISLEALSLGAHLAAGAHEILQHAEVALGGSPTQPLYSIDRGELRSRPPQPGDTREGFQQACETMSQGLERTASSLLGNPLKVYQRGAGAGLAVASALWAAPAAAVAPASAAAVAVQRALLGVRNGLDPEHKWESDQKHTGPPPDVRRNW</sequence>
<name>A0ABP1B1J8_9BRYO</name>
<comment type="similarity">
    <text evidence="3">Belongs to the ATG2 family.</text>
</comment>
<evidence type="ECO:0000256" key="6">
    <source>
        <dbReference type="ARBA" id="ARBA00022824"/>
    </source>
</evidence>
<keyword evidence="8" id="KW-0445">Lipid transport</keyword>
<proteinExistence type="inferred from homology"/>
<evidence type="ECO:0000313" key="14">
    <source>
        <dbReference type="Proteomes" id="UP001497522"/>
    </source>
</evidence>
<feature type="region of interest" description="Disordered" evidence="12">
    <location>
        <begin position="1501"/>
        <end position="1529"/>
    </location>
</feature>
<comment type="catalytic activity">
    <reaction evidence="10">
        <text>a 1,2-diacyl-sn-glycero-3-phospho-L-serine(in) = a 1,2-diacyl-sn-glycero-3-phospho-L-serine(out)</text>
        <dbReference type="Rhea" id="RHEA:38663"/>
        <dbReference type="ChEBI" id="CHEBI:57262"/>
    </reaction>
</comment>
<dbReference type="Proteomes" id="UP001497522">
    <property type="component" value="Chromosome 18"/>
</dbReference>
<evidence type="ECO:0000256" key="11">
    <source>
        <dbReference type="ARBA" id="ARBA00024615"/>
    </source>
</evidence>
<dbReference type="Pfam" id="PF13329">
    <property type="entry name" value="ATG2_CAD"/>
    <property type="match status" value="2"/>
</dbReference>
<dbReference type="InterPro" id="IPR026849">
    <property type="entry name" value="ATG2"/>
</dbReference>
<evidence type="ECO:0000256" key="3">
    <source>
        <dbReference type="ARBA" id="ARBA00009714"/>
    </source>
</evidence>
<evidence type="ECO:0000256" key="5">
    <source>
        <dbReference type="ARBA" id="ARBA00022448"/>
    </source>
</evidence>
<keyword evidence="6" id="KW-0256">Endoplasmic reticulum</keyword>
<comment type="catalytic activity">
    <reaction evidence="11">
        <text>a 1,2-diacyl-sn-glycero-3-phosphoethanolamine(in) = a 1,2-diacyl-sn-glycero-3-phosphoethanolamine(out)</text>
        <dbReference type="Rhea" id="RHEA:38895"/>
        <dbReference type="ChEBI" id="CHEBI:64612"/>
    </reaction>
</comment>
<dbReference type="EMBL" id="OZ023719">
    <property type="protein sequence ID" value="CAK9868699.1"/>
    <property type="molecule type" value="Genomic_DNA"/>
</dbReference>
<feature type="region of interest" description="Disordered" evidence="12">
    <location>
        <begin position="1418"/>
        <end position="1461"/>
    </location>
</feature>
<keyword evidence="14" id="KW-1185">Reference proteome</keyword>
<feature type="region of interest" description="Disordered" evidence="12">
    <location>
        <begin position="1626"/>
        <end position="1650"/>
    </location>
</feature>
<keyword evidence="7" id="KW-0072">Autophagy</keyword>
<feature type="compositionally biased region" description="Basic residues" evidence="12">
    <location>
        <begin position="1634"/>
        <end position="1647"/>
    </location>
</feature>
<keyword evidence="5" id="KW-0813">Transport</keyword>
<evidence type="ECO:0000256" key="4">
    <source>
        <dbReference type="ARBA" id="ARBA00018070"/>
    </source>
</evidence>
<evidence type="ECO:0000256" key="9">
    <source>
        <dbReference type="ARBA" id="ARBA00023136"/>
    </source>
</evidence>
<organism evidence="13 14">
    <name type="scientific">Sphagnum jensenii</name>
    <dbReference type="NCBI Taxonomy" id="128206"/>
    <lineage>
        <taxon>Eukaryota</taxon>
        <taxon>Viridiplantae</taxon>
        <taxon>Streptophyta</taxon>
        <taxon>Embryophyta</taxon>
        <taxon>Bryophyta</taxon>
        <taxon>Sphagnophytina</taxon>
        <taxon>Sphagnopsida</taxon>
        <taxon>Sphagnales</taxon>
        <taxon>Sphagnaceae</taxon>
        <taxon>Sphagnum</taxon>
    </lineage>
</organism>
<protein>
    <recommendedName>
        <fullName evidence="4">Autophagy-related protein 2</fullName>
    </recommendedName>
</protein>
<reference evidence="13" key="1">
    <citation type="submission" date="2024-03" db="EMBL/GenBank/DDBJ databases">
        <authorList>
            <consortium name="ELIXIR-Norway"/>
            <consortium name="Elixir Norway"/>
        </authorList>
    </citation>
    <scope>NUCLEOTIDE SEQUENCE</scope>
</reference>
<comment type="subcellular location">
    <subcellularLocation>
        <location evidence="1">Endoplasmic reticulum membrane</location>
        <topology evidence="1">Peripheral membrane protein</topology>
    </subcellularLocation>
    <subcellularLocation>
        <location evidence="2">Preautophagosomal structure membrane</location>
        <topology evidence="2">Peripheral membrane protein</topology>
    </subcellularLocation>
</comment>
<evidence type="ECO:0000313" key="13">
    <source>
        <dbReference type="EMBL" id="CAK9868699.1"/>
    </source>
</evidence>
<evidence type="ECO:0000256" key="12">
    <source>
        <dbReference type="SAM" id="MobiDB-lite"/>
    </source>
</evidence>
<evidence type="ECO:0000256" key="7">
    <source>
        <dbReference type="ARBA" id="ARBA00023006"/>
    </source>
</evidence>
<accession>A0ABP1B1J8</accession>
<keyword evidence="9" id="KW-0472">Membrane</keyword>
<evidence type="ECO:0000256" key="2">
    <source>
        <dbReference type="ARBA" id="ARBA00004623"/>
    </source>
</evidence>
<evidence type="ECO:0000256" key="10">
    <source>
        <dbReference type="ARBA" id="ARBA00024479"/>
    </source>
</evidence>